<gene>
    <name evidence="2" type="ORF">E2C01_095923</name>
</gene>
<proteinExistence type="predicted"/>
<comment type="caution">
    <text evidence="2">The sequence shown here is derived from an EMBL/GenBank/DDBJ whole genome shotgun (WGS) entry which is preliminary data.</text>
</comment>
<protein>
    <submittedName>
        <fullName evidence="2">Uncharacterized protein</fullName>
    </submittedName>
</protein>
<dbReference type="Proteomes" id="UP000324222">
    <property type="component" value="Unassembled WGS sequence"/>
</dbReference>
<dbReference type="AlphaFoldDB" id="A0A5B7K0B8"/>
<keyword evidence="3" id="KW-1185">Reference proteome</keyword>
<evidence type="ECO:0000313" key="3">
    <source>
        <dbReference type="Proteomes" id="UP000324222"/>
    </source>
</evidence>
<evidence type="ECO:0000256" key="1">
    <source>
        <dbReference type="SAM" id="MobiDB-lite"/>
    </source>
</evidence>
<sequence>MLKLCQGGGAETPELRTPAIRVDSSQLAVQHRGTPHASTPAQRHWHRREVPLQQLTASSAPTHKHILILLT</sequence>
<name>A0A5B7K0B8_PORTR</name>
<feature type="region of interest" description="Disordered" evidence="1">
    <location>
        <begin position="26"/>
        <end position="45"/>
    </location>
</feature>
<evidence type="ECO:0000313" key="2">
    <source>
        <dbReference type="EMBL" id="MPD00450.1"/>
    </source>
</evidence>
<organism evidence="2 3">
    <name type="scientific">Portunus trituberculatus</name>
    <name type="common">Swimming crab</name>
    <name type="synonym">Neptunus trituberculatus</name>
    <dbReference type="NCBI Taxonomy" id="210409"/>
    <lineage>
        <taxon>Eukaryota</taxon>
        <taxon>Metazoa</taxon>
        <taxon>Ecdysozoa</taxon>
        <taxon>Arthropoda</taxon>
        <taxon>Crustacea</taxon>
        <taxon>Multicrustacea</taxon>
        <taxon>Malacostraca</taxon>
        <taxon>Eumalacostraca</taxon>
        <taxon>Eucarida</taxon>
        <taxon>Decapoda</taxon>
        <taxon>Pleocyemata</taxon>
        <taxon>Brachyura</taxon>
        <taxon>Eubrachyura</taxon>
        <taxon>Portunoidea</taxon>
        <taxon>Portunidae</taxon>
        <taxon>Portuninae</taxon>
        <taxon>Portunus</taxon>
    </lineage>
</organism>
<reference evidence="2 3" key="1">
    <citation type="submission" date="2019-05" db="EMBL/GenBank/DDBJ databases">
        <title>Another draft genome of Portunus trituberculatus and its Hox gene families provides insights of decapod evolution.</title>
        <authorList>
            <person name="Jeong J.-H."/>
            <person name="Song I."/>
            <person name="Kim S."/>
            <person name="Choi T."/>
            <person name="Kim D."/>
            <person name="Ryu S."/>
            <person name="Kim W."/>
        </authorList>
    </citation>
    <scope>NUCLEOTIDE SEQUENCE [LARGE SCALE GENOMIC DNA]</scope>
    <source>
        <tissue evidence="2">Muscle</tissue>
    </source>
</reference>
<accession>A0A5B7K0B8</accession>
<dbReference type="EMBL" id="VSRR010122972">
    <property type="protein sequence ID" value="MPD00450.1"/>
    <property type="molecule type" value="Genomic_DNA"/>
</dbReference>